<feature type="binding site" evidence="14">
    <location>
        <position position="88"/>
    </location>
    <ligand>
        <name>pyridoxal 5'-phosphate</name>
        <dbReference type="ChEBI" id="CHEBI:597326"/>
    </ligand>
</feature>
<evidence type="ECO:0000256" key="1">
    <source>
        <dbReference type="ARBA" id="ARBA00001933"/>
    </source>
</evidence>
<dbReference type="OrthoDB" id="34584at2"/>
<keyword evidence="8 13" id="KW-0791">Threonine biosynthesis</keyword>
<feature type="compositionally biased region" description="Basic and acidic residues" evidence="16">
    <location>
        <begin position="326"/>
        <end position="335"/>
    </location>
</feature>
<feature type="binding site" evidence="14">
    <location>
        <position position="319"/>
    </location>
    <ligand>
        <name>pyridoxal 5'-phosphate</name>
        <dbReference type="ChEBI" id="CHEBI:597326"/>
    </ligand>
</feature>
<evidence type="ECO:0000256" key="14">
    <source>
        <dbReference type="PIRSR" id="PIRSR038945-1"/>
    </source>
</evidence>
<evidence type="ECO:0000256" key="12">
    <source>
        <dbReference type="NCBIfam" id="TIGR00260"/>
    </source>
</evidence>
<evidence type="ECO:0000256" key="3">
    <source>
        <dbReference type="ARBA" id="ARBA00004979"/>
    </source>
</evidence>
<protein>
    <recommendedName>
        <fullName evidence="6 12">Threonine synthase</fullName>
        <ecNumber evidence="5 12">4.2.3.1</ecNumber>
    </recommendedName>
</protein>
<dbReference type="InterPro" id="IPR001763">
    <property type="entry name" value="Rhodanese-like_dom"/>
</dbReference>
<dbReference type="FunFam" id="3.40.50.1100:FF:000013">
    <property type="entry name" value="Threonine synthase"/>
    <property type="match status" value="1"/>
</dbReference>
<gene>
    <name evidence="18" type="primary">thrC</name>
    <name evidence="18" type="ORF">SMD44_08860</name>
</gene>
<keyword evidence="10 13" id="KW-0456">Lyase</keyword>
<dbReference type="PIRSF" id="PIRSF038945">
    <property type="entry name" value="Thr_synthase"/>
    <property type="match status" value="1"/>
</dbReference>
<feature type="binding site" evidence="14">
    <location>
        <begin position="189"/>
        <end position="193"/>
    </location>
    <ligand>
        <name>pyridoxal 5'-phosphate</name>
        <dbReference type="ChEBI" id="CHEBI:597326"/>
    </ligand>
</feature>
<comment type="pathway">
    <text evidence="3 13">Amino-acid biosynthesis; L-threonine biosynthesis; L-threonine from L-aspartate: step 5/5.</text>
</comment>
<dbReference type="GO" id="GO:0003941">
    <property type="term" value="F:L-serine ammonia-lyase activity"/>
    <property type="evidence" value="ECO:0007669"/>
    <property type="project" value="TreeGrafter"/>
</dbReference>
<dbReference type="CDD" id="cd01563">
    <property type="entry name" value="Thr-synth_1"/>
    <property type="match status" value="1"/>
</dbReference>
<comment type="similarity">
    <text evidence="4 13">Belongs to the threonine synthase family.</text>
</comment>
<dbReference type="GO" id="GO:0004795">
    <property type="term" value="F:threonine synthase activity"/>
    <property type="evidence" value="ECO:0007669"/>
    <property type="project" value="UniProtKB-UniRule"/>
</dbReference>
<dbReference type="GO" id="GO:0006567">
    <property type="term" value="P:L-threonine catabolic process"/>
    <property type="evidence" value="ECO:0007669"/>
    <property type="project" value="TreeGrafter"/>
</dbReference>
<organism evidence="18 19">
    <name type="scientific">Streptomyces alboflavus</name>
    <dbReference type="NCBI Taxonomy" id="67267"/>
    <lineage>
        <taxon>Bacteria</taxon>
        <taxon>Bacillati</taxon>
        <taxon>Actinomycetota</taxon>
        <taxon>Actinomycetes</taxon>
        <taxon>Kitasatosporales</taxon>
        <taxon>Streptomycetaceae</taxon>
        <taxon>Streptomyces</taxon>
    </lineage>
</organism>
<dbReference type="PANTHER" id="PTHR48078:SF6">
    <property type="entry name" value="L-THREONINE DEHYDRATASE CATABOLIC TDCB"/>
    <property type="match status" value="1"/>
</dbReference>
<evidence type="ECO:0000313" key="19">
    <source>
        <dbReference type="Proteomes" id="UP000195880"/>
    </source>
</evidence>
<dbReference type="eggNOG" id="COG0498">
    <property type="taxonomic scope" value="Bacteria"/>
</dbReference>
<dbReference type="InterPro" id="IPR004450">
    <property type="entry name" value="Thr_synthase-like"/>
</dbReference>
<evidence type="ECO:0000256" key="16">
    <source>
        <dbReference type="SAM" id="MobiDB-lite"/>
    </source>
</evidence>
<evidence type="ECO:0000256" key="7">
    <source>
        <dbReference type="ARBA" id="ARBA00022605"/>
    </source>
</evidence>
<reference evidence="18 19" key="1">
    <citation type="submission" date="2017-05" db="EMBL/GenBank/DDBJ databases">
        <title>Streptomyces alboflavus Genome sequencing and assembly.</title>
        <authorList>
            <person name="Wang Y."/>
            <person name="Du B."/>
            <person name="Ding Y."/>
            <person name="Liu H."/>
            <person name="Hou Q."/>
            <person name="Liu K."/>
            <person name="Wang C."/>
            <person name="Yao L."/>
        </authorList>
    </citation>
    <scope>NUCLEOTIDE SEQUENCE [LARGE SCALE GENOMIC DNA]</scope>
    <source>
        <strain evidence="18 19">MDJK44</strain>
    </source>
</reference>
<dbReference type="STRING" id="67267.GCA_000716675_04735"/>
<dbReference type="GO" id="GO:0009097">
    <property type="term" value="P:isoleucine biosynthetic process"/>
    <property type="evidence" value="ECO:0007669"/>
    <property type="project" value="TreeGrafter"/>
</dbReference>
<dbReference type="EMBL" id="CP021748">
    <property type="protein sequence ID" value="ARX89373.1"/>
    <property type="molecule type" value="Genomic_DNA"/>
</dbReference>
<dbReference type="RefSeq" id="WP_087887227.1">
    <property type="nucleotide sequence ID" value="NZ_CP021748.1"/>
</dbReference>
<dbReference type="EC" id="4.2.3.1" evidence="5 12"/>
<comment type="function">
    <text evidence="2 13">Catalyzes the gamma-elimination of phosphate from L-phosphohomoserine and the beta-addition of water to produce L-threonine.</text>
</comment>
<feature type="domain" description="Rhodanese" evidence="17">
    <location>
        <begin position="81"/>
        <end position="124"/>
    </location>
</feature>
<dbReference type="SUPFAM" id="SSF53686">
    <property type="entry name" value="Tryptophan synthase beta subunit-like PLP-dependent enzymes"/>
    <property type="match status" value="1"/>
</dbReference>
<dbReference type="NCBIfam" id="TIGR00260">
    <property type="entry name" value="thrC"/>
    <property type="match status" value="1"/>
</dbReference>
<evidence type="ECO:0000256" key="13">
    <source>
        <dbReference type="PIRNR" id="PIRNR038945"/>
    </source>
</evidence>
<evidence type="ECO:0000256" key="9">
    <source>
        <dbReference type="ARBA" id="ARBA00022898"/>
    </source>
</evidence>
<dbReference type="AlphaFoldDB" id="A0A1Z1WSF0"/>
<keyword evidence="9 13" id="KW-0663">Pyridoxal phosphate</keyword>
<dbReference type="UniPathway" id="UPA00050">
    <property type="reaction ID" value="UER00065"/>
</dbReference>
<dbReference type="PANTHER" id="PTHR48078">
    <property type="entry name" value="THREONINE DEHYDRATASE, MITOCHONDRIAL-RELATED"/>
    <property type="match status" value="1"/>
</dbReference>
<dbReference type="KEGG" id="salf:SMD44_08860"/>
<keyword evidence="19" id="KW-1185">Reference proteome</keyword>
<dbReference type="InterPro" id="IPR026260">
    <property type="entry name" value="Thr_Synthase_bac/arc"/>
</dbReference>
<dbReference type="GO" id="GO:0030170">
    <property type="term" value="F:pyridoxal phosphate binding"/>
    <property type="evidence" value="ECO:0007669"/>
    <property type="project" value="InterPro"/>
</dbReference>
<dbReference type="Pfam" id="PF00291">
    <property type="entry name" value="PALP"/>
    <property type="match status" value="1"/>
</dbReference>
<feature type="modified residue" description="N6-(pyridoxal phosphate)lysine" evidence="15">
    <location>
        <position position="62"/>
    </location>
</feature>
<feature type="region of interest" description="Disordered" evidence="16">
    <location>
        <begin position="326"/>
        <end position="385"/>
    </location>
</feature>
<sequence>MESWQGLIDSGYRRWLPVTDRTPSVSLNEGNTPLLRSRHLSDLTGCDVRLKVEGANPTGSFKDRGMTVAISKAAEDGAELVLCASTGNTSASAAAYAARAGITSAVLVPAGRVALGKLGQAVRYGARIVEVAGTFDDCLRIARDLADHHPIALVNSVGNELRLSGQQTVAYETVDALGAAPDIHCLPVGNGGNITATWRGYRTFHTAGRIGLLPRMWGFQAAGAAPLVHGEPVAEPQTAASAIRVGNPATWQGAVDARDESDGLIGAVTDEQIFDAYRLLARKDGVFVEPASAAGVAGLLDRHDRGLLTPGQTIVITLTGNGLKDQDASLRDGYTRSRPARPPPKSPARSPTRPWRQHWADNKFGSKALVAQGGRAPRTPAPSLRRVARSWVRDGARMSAPTHARAALDGRR</sequence>
<dbReference type="FunFam" id="3.40.50.1100:FF:000014">
    <property type="entry name" value="Threonine synthase"/>
    <property type="match status" value="1"/>
</dbReference>
<comment type="cofactor">
    <cofactor evidence="1 13 14">
        <name>pyridoxal 5'-phosphate</name>
        <dbReference type="ChEBI" id="CHEBI:597326"/>
    </cofactor>
</comment>
<evidence type="ECO:0000256" key="11">
    <source>
        <dbReference type="ARBA" id="ARBA00049144"/>
    </source>
</evidence>
<dbReference type="InterPro" id="IPR036052">
    <property type="entry name" value="TrpB-like_PALP_sf"/>
</dbReference>
<dbReference type="InterPro" id="IPR000634">
    <property type="entry name" value="Ser/Thr_deHydtase_PyrdxlP-BS"/>
</dbReference>
<evidence type="ECO:0000256" key="6">
    <source>
        <dbReference type="ARBA" id="ARBA00018679"/>
    </source>
</evidence>
<dbReference type="GO" id="GO:0006565">
    <property type="term" value="P:L-serine catabolic process"/>
    <property type="evidence" value="ECO:0007669"/>
    <property type="project" value="TreeGrafter"/>
</dbReference>
<dbReference type="InterPro" id="IPR050147">
    <property type="entry name" value="Ser/Thr_Dehydratase"/>
</dbReference>
<comment type="catalytic activity">
    <reaction evidence="11 13">
        <text>O-phospho-L-homoserine + H2O = L-threonine + phosphate</text>
        <dbReference type="Rhea" id="RHEA:10840"/>
        <dbReference type="ChEBI" id="CHEBI:15377"/>
        <dbReference type="ChEBI" id="CHEBI:43474"/>
        <dbReference type="ChEBI" id="CHEBI:57590"/>
        <dbReference type="ChEBI" id="CHEBI:57926"/>
        <dbReference type="EC" id="4.2.3.1"/>
    </reaction>
</comment>
<name>A0A1Z1WSF0_9ACTN</name>
<evidence type="ECO:0000256" key="10">
    <source>
        <dbReference type="ARBA" id="ARBA00023239"/>
    </source>
</evidence>
<dbReference type="InterPro" id="IPR001926">
    <property type="entry name" value="TrpB-like_PALP"/>
</dbReference>
<evidence type="ECO:0000313" key="18">
    <source>
        <dbReference type="EMBL" id="ARX89373.1"/>
    </source>
</evidence>
<evidence type="ECO:0000259" key="17">
    <source>
        <dbReference type="PROSITE" id="PS50206"/>
    </source>
</evidence>
<accession>A0A1Z1WSF0</accession>
<dbReference type="GO" id="GO:0004794">
    <property type="term" value="F:threonine deaminase activity"/>
    <property type="evidence" value="ECO:0007669"/>
    <property type="project" value="TreeGrafter"/>
</dbReference>
<keyword evidence="7 13" id="KW-0028">Amino-acid biosynthesis</keyword>
<dbReference type="PROSITE" id="PS00165">
    <property type="entry name" value="DEHYDRATASE_SER_THR"/>
    <property type="match status" value="1"/>
</dbReference>
<dbReference type="Proteomes" id="UP000195880">
    <property type="component" value="Chromosome"/>
</dbReference>
<dbReference type="PROSITE" id="PS50206">
    <property type="entry name" value="RHODANESE_3"/>
    <property type="match status" value="1"/>
</dbReference>
<evidence type="ECO:0000256" key="2">
    <source>
        <dbReference type="ARBA" id="ARBA00003648"/>
    </source>
</evidence>
<dbReference type="Gene3D" id="3.40.50.1100">
    <property type="match status" value="2"/>
</dbReference>
<evidence type="ECO:0000256" key="8">
    <source>
        <dbReference type="ARBA" id="ARBA00022697"/>
    </source>
</evidence>
<dbReference type="GO" id="GO:0009088">
    <property type="term" value="P:threonine biosynthetic process"/>
    <property type="evidence" value="ECO:0007669"/>
    <property type="project" value="UniProtKB-UniRule"/>
</dbReference>
<evidence type="ECO:0000256" key="4">
    <source>
        <dbReference type="ARBA" id="ARBA00005517"/>
    </source>
</evidence>
<evidence type="ECO:0000256" key="5">
    <source>
        <dbReference type="ARBA" id="ARBA00013028"/>
    </source>
</evidence>
<proteinExistence type="inferred from homology"/>
<evidence type="ECO:0000256" key="15">
    <source>
        <dbReference type="PIRSR" id="PIRSR038945-2"/>
    </source>
</evidence>